<proteinExistence type="predicted"/>
<feature type="domain" description="Carboxymuconolactone decarboxylase-like" evidence="1">
    <location>
        <begin position="27"/>
        <end position="100"/>
    </location>
</feature>
<gene>
    <name evidence="2" type="ORF">MNBD_ALPHA05-2289</name>
</gene>
<dbReference type="EMBL" id="UOEH01000269">
    <property type="protein sequence ID" value="VAV99244.1"/>
    <property type="molecule type" value="Genomic_DNA"/>
</dbReference>
<accession>A0A3B0RZ91</accession>
<evidence type="ECO:0000313" key="2">
    <source>
        <dbReference type="EMBL" id="VAV99244.1"/>
    </source>
</evidence>
<protein>
    <recommendedName>
        <fullName evidence="1">Carboxymuconolactone decarboxylase-like domain-containing protein</fullName>
    </recommendedName>
</protein>
<dbReference type="SUPFAM" id="SSF69118">
    <property type="entry name" value="AhpD-like"/>
    <property type="match status" value="1"/>
</dbReference>
<dbReference type="InterPro" id="IPR003779">
    <property type="entry name" value="CMD-like"/>
</dbReference>
<organism evidence="2">
    <name type="scientific">hydrothermal vent metagenome</name>
    <dbReference type="NCBI Taxonomy" id="652676"/>
    <lineage>
        <taxon>unclassified sequences</taxon>
        <taxon>metagenomes</taxon>
        <taxon>ecological metagenomes</taxon>
    </lineage>
</organism>
<reference evidence="2" key="1">
    <citation type="submission" date="2018-06" db="EMBL/GenBank/DDBJ databases">
        <authorList>
            <person name="Zhirakovskaya E."/>
        </authorList>
    </citation>
    <scope>NUCLEOTIDE SEQUENCE</scope>
</reference>
<dbReference type="GO" id="GO:0051920">
    <property type="term" value="F:peroxiredoxin activity"/>
    <property type="evidence" value="ECO:0007669"/>
    <property type="project" value="InterPro"/>
</dbReference>
<dbReference type="PANTHER" id="PTHR35446:SF2">
    <property type="entry name" value="CARBOXYMUCONOLACTONE DECARBOXYLASE-LIKE DOMAIN-CONTAINING PROTEIN"/>
    <property type="match status" value="1"/>
</dbReference>
<dbReference type="NCBIfam" id="TIGR00778">
    <property type="entry name" value="ahpD_dom"/>
    <property type="match status" value="1"/>
</dbReference>
<sequence length="184" mass="19744">MSHFSFLKPTDAMANILFADLDRFQPYLEFANKVMRGPSELSEKDRELMVSYVAALNACDFCYGAHSATAAKFGADAGIVEALMAEDYSVLDEKLRPAFALVRKLTKEPHKVIKADIEAITQAGWTEKTAQDVICVTAFMNCSNRIVSGHGIHGSPEAFEMAANAMGPGGGYGAKSVKAGAGKD</sequence>
<name>A0A3B0RZ91_9ZZZZ</name>
<dbReference type="Pfam" id="PF02627">
    <property type="entry name" value="CMD"/>
    <property type="match status" value="1"/>
</dbReference>
<dbReference type="InterPro" id="IPR029032">
    <property type="entry name" value="AhpD-like"/>
</dbReference>
<dbReference type="AlphaFoldDB" id="A0A3B0RZ91"/>
<dbReference type="PANTHER" id="PTHR35446">
    <property type="entry name" value="SI:CH211-175M2.5"/>
    <property type="match status" value="1"/>
</dbReference>
<dbReference type="Gene3D" id="1.20.1290.10">
    <property type="entry name" value="AhpD-like"/>
    <property type="match status" value="1"/>
</dbReference>
<evidence type="ECO:0000259" key="1">
    <source>
        <dbReference type="Pfam" id="PF02627"/>
    </source>
</evidence>
<dbReference type="InterPro" id="IPR004675">
    <property type="entry name" value="AhpD_core"/>
</dbReference>